<dbReference type="Pfam" id="PF08547">
    <property type="entry name" value="CIA30"/>
    <property type="match status" value="1"/>
</dbReference>
<dbReference type="HOGENOM" id="CLU_729969_0_0_1"/>
<gene>
    <name evidence="9" type="ORF">PHSY_000543</name>
</gene>
<evidence type="ECO:0000313" key="9">
    <source>
        <dbReference type="EMBL" id="GAC92983.1"/>
    </source>
</evidence>
<dbReference type="EMBL" id="DF238771">
    <property type="protein sequence ID" value="GAC92983.1"/>
    <property type="molecule type" value="Genomic_DNA"/>
</dbReference>
<evidence type="ECO:0000256" key="4">
    <source>
        <dbReference type="ARBA" id="ARBA00023136"/>
    </source>
</evidence>
<dbReference type="OrthoDB" id="426386at2759"/>
<dbReference type="AlphaFoldDB" id="R9NWJ1"/>
<dbReference type="STRING" id="1305764.R9NWJ1"/>
<feature type="domain" description="PIG-P" evidence="7">
    <location>
        <begin position="298"/>
        <end position="419"/>
    </location>
</feature>
<organism evidence="9 10">
    <name type="scientific">Pseudozyma hubeiensis (strain SY62)</name>
    <name type="common">Yeast</name>
    <dbReference type="NCBI Taxonomy" id="1305764"/>
    <lineage>
        <taxon>Eukaryota</taxon>
        <taxon>Fungi</taxon>
        <taxon>Dikarya</taxon>
        <taxon>Basidiomycota</taxon>
        <taxon>Ustilaginomycotina</taxon>
        <taxon>Ustilaginomycetes</taxon>
        <taxon>Ustilaginales</taxon>
        <taxon>Ustilaginaceae</taxon>
        <taxon>Pseudozyma</taxon>
    </lineage>
</organism>
<keyword evidence="4 6" id="KW-0472">Membrane</keyword>
<dbReference type="GO" id="GO:0005783">
    <property type="term" value="C:endoplasmic reticulum"/>
    <property type="evidence" value="ECO:0007669"/>
    <property type="project" value="TreeGrafter"/>
</dbReference>
<evidence type="ECO:0000256" key="2">
    <source>
        <dbReference type="ARBA" id="ARBA00022692"/>
    </source>
</evidence>
<feature type="transmembrane region" description="Helical" evidence="6">
    <location>
        <begin position="339"/>
        <end position="361"/>
    </location>
</feature>
<dbReference type="PANTHER" id="PTHR46346:SF1">
    <property type="entry name" value="PHOSPHATIDYLINOSITOL N-ACETYLGLUCOSAMINYLTRANSFERASE SUBUNIT P"/>
    <property type="match status" value="1"/>
</dbReference>
<dbReference type="Proteomes" id="UP000014071">
    <property type="component" value="Unassembled WGS sequence"/>
</dbReference>
<accession>R9NWJ1</accession>
<keyword evidence="3 6" id="KW-1133">Transmembrane helix</keyword>
<comment type="subcellular location">
    <subcellularLocation>
        <location evidence="1">Membrane</location>
        <topology evidence="1">Multi-pass membrane protein</topology>
    </subcellularLocation>
</comment>
<dbReference type="InterPro" id="IPR013717">
    <property type="entry name" value="PIG-P"/>
</dbReference>
<evidence type="ECO:0000256" key="5">
    <source>
        <dbReference type="SAM" id="MobiDB-lite"/>
    </source>
</evidence>
<dbReference type="GO" id="GO:0006506">
    <property type="term" value="P:GPI anchor biosynthetic process"/>
    <property type="evidence" value="ECO:0007669"/>
    <property type="project" value="TreeGrafter"/>
</dbReference>
<sequence>MSYTGTTALFAPGPNPRAPARPWRSDDFFAVDDRVRGGTSHSHTAIVQYPPNNRGELVFSGFLDTLTLGGAGFASQSSTTPFPVKLSKDDFIGLRLVVRKQANWEEPSPPSDGSNPGGGKGPVTSFVFEIKTEEPKRRPDGRRESVVVWEWSFTLPQGDDDVQDGRLNMALTNDDFWVFDSTWSDFKPFYRGRPVDPDTAGEFNPANTYEWSLMARSNFQAQSGPFAVQLHSLNALPTEDQFSATDPNAVASALPVEQTEPHPESWLDEKSHHSFRATSFRVPSPSGTTSVTERSSGEYYGFALFIFATLLWVGWIAWALTPDHVLQSVGIGWYPNREWAFLLPAWSLFAVLAVYAGFIGLNARNTPELGEVVNVTDTAQNVLPISMEDEMHLFDDQDRLEKSLHDIYDLPPTYVSRQMHL</sequence>
<evidence type="ECO:0000259" key="7">
    <source>
        <dbReference type="Pfam" id="PF08510"/>
    </source>
</evidence>
<evidence type="ECO:0000313" key="10">
    <source>
        <dbReference type="Proteomes" id="UP000014071"/>
    </source>
</evidence>
<feature type="transmembrane region" description="Helical" evidence="6">
    <location>
        <begin position="299"/>
        <end position="319"/>
    </location>
</feature>
<reference evidence="10" key="1">
    <citation type="journal article" date="2013" name="Genome Announc.">
        <title>Draft genome sequence of the basidiomycetous yeast-like fungus Pseudozyma hubeiensis SY62, which produces an abundant amount of the biosurfactant mannosylerythritol lipids.</title>
        <authorList>
            <person name="Konishi M."/>
            <person name="Hatada Y."/>
            <person name="Horiuchi J."/>
        </authorList>
    </citation>
    <scope>NUCLEOTIDE SEQUENCE [LARGE SCALE GENOMIC DNA]</scope>
    <source>
        <strain evidence="10">SY62</strain>
    </source>
</reference>
<evidence type="ECO:0000256" key="6">
    <source>
        <dbReference type="SAM" id="Phobius"/>
    </source>
</evidence>
<dbReference type="Pfam" id="PF08510">
    <property type="entry name" value="PIG-P"/>
    <property type="match status" value="1"/>
</dbReference>
<dbReference type="GeneID" id="24105849"/>
<keyword evidence="2 6" id="KW-0812">Transmembrane</keyword>
<dbReference type="InterPro" id="IPR013857">
    <property type="entry name" value="NADH-UbQ_OxRdtase-assoc_prot30"/>
</dbReference>
<name>R9NWJ1_PSEHS</name>
<dbReference type="GO" id="GO:0016020">
    <property type="term" value="C:membrane"/>
    <property type="evidence" value="ECO:0007669"/>
    <property type="project" value="UniProtKB-SubCell"/>
</dbReference>
<evidence type="ECO:0008006" key="11">
    <source>
        <dbReference type="Google" id="ProtNLM"/>
    </source>
</evidence>
<proteinExistence type="predicted"/>
<feature type="region of interest" description="Disordered" evidence="5">
    <location>
        <begin position="102"/>
        <end position="124"/>
    </location>
</feature>
<feature type="domain" description="NADH:ubiquinone oxidoreductase intermediate-associated protein 30" evidence="8">
    <location>
        <begin position="25"/>
        <end position="95"/>
    </location>
</feature>
<dbReference type="eggNOG" id="ENOG502S3C5">
    <property type="taxonomic scope" value="Eukaryota"/>
</dbReference>
<evidence type="ECO:0000256" key="3">
    <source>
        <dbReference type="ARBA" id="ARBA00022989"/>
    </source>
</evidence>
<dbReference type="PANTHER" id="PTHR46346">
    <property type="entry name" value="PHOSPHATIDYLINOSITOL N-ACETYLGLUCOSAMINYLTRANSFERASE SUBUNIT P"/>
    <property type="match status" value="1"/>
</dbReference>
<keyword evidence="10" id="KW-1185">Reference proteome</keyword>
<protein>
    <recommendedName>
        <fullName evidence="11">CIA30-domain-containing protein</fullName>
    </recommendedName>
</protein>
<evidence type="ECO:0000256" key="1">
    <source>
        <dbReference type="ARBA" id="ARBA00004141"/>
    </source>
</evidence>
<dbReference type="InterPro" id="IPR052263">
    <property type="entry name" value="GPI_Anchor_Biosynth"/>
</dbReference>
<feature type="region of interest" description="Disordered" evidence="5">
    <location>
        <begin position="1"/>
        <end position="23"/>
    </location>
</feature>
<dbReference type="RefSeq" id="XP_012186570.1">
    <property type="nucleotide sequence ID" value="XM_012331180.1"/>
</dbReference>
<evidence type="ECO:0000259" key="8">
    <source>
        <dbReference type="Pfam" id="PF08547"/>
    </source>
</evidence>